<dbReference type="InterPro" id="IPR011698">
    <property type="entry name" value="GATase_3"/>
</dbReference>
<dbReference type="STRING" id="313628.LNTAR_05086"/>
<dbReference type="PANTHER" id="PTHR21343:SF9">
    <property type="entry name" value="LIPID II ISOGLUTAMINYL SYNTHASE (GLUTAMINE-HYDROLYZING) SUBUNIT GATD"/>
    <property type="match status" value="1"/>
</dbReference>
<dbReference type="Proteomes" id="UP000004947">
    <property type="component" value="Unassembled WGS sequence"/>
</dbReference>
<dbReference type="EMBL" id="ABCK01000009">
    <property type="protein sequence ID" value="EDM27459.1"/>
    <property type="molecule type" value="Genomic_DNA"/>
</dbReference>
<dbReference type="PANTHER" id="PTHR21343">
    <property type="entry name" value="DETHIOBIOTIN SYNTHETASE"/>
    <property type="match status" value="1"/>
</dbReference>
<dbReference type="Pfam" id="PF07685">
    <property type="entry name" value="GATase_3"/>
    <property type="match status" value="1"/>
</dbReference>
<evidence type="ECO:0000256" key="1">
    <source>
        <dbReference type="ARBA" id="ARBA00022962"/>
    </source>
</evidence>
<comment type="caution">
    <text evidence="3">The sequence shown here is derived from an EMBL/GenBank/DDBJ whole genome shotgun (WGS) entry which is preliminary data.</text>
</comment>
<organism evidence="3 4">
    <name type="scientific">Lentisphaera araneosa HTCC2155</name>
    <dbReference type="NCBI Taxonomy" id="313628"/>
    <lineage>
        <taxon>Bacteria</taxon>
        <taxon>Pseudomonadati</taxon>
        <taxon>Lentisphaerota</taxon>
        <taxon>Lentisphaeria</taxon>
        <taxon>Lentisphaerales</taxon>
        <taxon>Lentisphaeraceae</taxon>
        <taxon>Lentisphaera</taxon>
    </lineage>
</organism>
<dbReference type="eggNOG" id="COG1492">
    <property type="taxonomic scope" value="Bacteria"/>
</dbReference>
<name>A6DLK4_9BACT</name>
<proteinExistence type="predicted"/>
<dbReference type="PROSITE" id="PS51274">
    <property type="entry name" value="GATASE_COBBQ"/>
    <property type="match status" value="1"/>
</dbReference>
<accession>A6DLK4</accession>
<keyword evidence="1" id="KW-0315">Glutamine amidotransferase</keyword>
<protein>
    <submittedName>
        <fullName evidence="3">Cobyric acid synthase</fullName>
    </submittedName>
</protein>
<reference evidence="3 4" key="1">
    <citation type="journal article" date="2010" name="J. Bacteriol.">
        <title>Genome sequence of Lentisphaera araneosa HTCC2155T, the type species of the order Lentisphaerales in the phylum Lentisphaerae.</title>
        <authorList>
            <person name="Thrash J.C."/>
            <person name="Cho J.C."/>
            <person name="Vergin K.L."/>
            <person name="Morris R.M."/>
            <person name="Giovannoni S.J."/>
        </authorList>
    </citation>
    <scope>NUCLEOTIDE SEQUENCE [LARGE SCALE GENOMIC DNA]</scope>
    <source>
        <strain evidence="3 4">HTCC2155</strain>
    </source>
</reference>
<gene>
    <name evidence="3" type="ORF">LNTAR_05086</name>
</gene>
<evidence type="ECO:0000313" key="4">
    <source>
        <dbReference type="Proteomes" id="UP000004947"/>
    </source>
</evidence>
<evidence type="ECO:0000259" key="2">
    <source>
        <dbReference type="Pfam" id="PF07685"/>
    </source>
</evidence>
<evidence type="ECO:0000313" key="3">
    <source>
        <dbReference type="EMBL" id="EDM27459.1"/>
    </source>
</evidence>
<dbReference type="GO" id="GO:0003824">
    <property type="term" value="F:catalytic activity"/>
    <property type="evidence" value="ECO:0007669"/>
    <property type="project" value="InterPro"/>
</dbReference>
<keyword evidence="4" id="KW-1185">Reference proteome</keyword>
<sequence length="107" mass="12638">MQKDKITQQNSFVENHFNCEVSGYEIHHGLSTHTKDKLNYFCESSKDGIIYKNTIGTYLHGVLDSPQFRQALFKKFKSGYQVPKREQDPIDRIADHFEKHLDMNQFR</sequence>
<dbReference type="AlphaFoldDB" id="A6DLK4"/>
<feature type="domain" description="CobB/CobQ-like glutamine amidotransferase" evidence="2">
    <location>
        <begin position="1"/>
        <end position="67"/>
    </location>
</feature>